<dbReference type="EMBL" id="JAOYFB010000039">
    <property type="protein sequence ID" value="KAK4029881.1"/>
    <property type="molecule type" value="Genomic_DNA"/>
</dbReference>
<feature type="region of interest" description="Disordered" evidence="1">
    <location>
        <begin position="87"/>
        <end position="113"/>
    </location>
</feature>
<evidence type="ECO:0000256" key="1">
    <source>
        <dbReference type="SAM" id="MobiDB-lite"/>
    </source>
</evidence>
<reference evidence="2 3" key="1">
    <citation type="journal article" date="2023" name="Nucleic Acids Res.">
        <title>The hologenome of Daphnia magna reveals possible DNA methylation and microbiome-mediated evolution of the host genome.</title>
        <authorList>
            <person name="Chaturvedi A."/>
            <person name="Li X."/>
            <person name="Dhandapani V."/>
            <person name="Marshall H."/>
            <person name="Kissane S."/>
            <person name="Cuenca-Cambronero M."/>
            <person name="Asole G."/>
            <person name="Calvet F."/>
            <person name="Ruiz-Romero M."/>
            <person name="Marangio P."/>
            <person name="Guigo R."/>
            <person name="Rago D."/>
            <person name="Mirbahai L."/>
            <person name="Eastwood N."/>
            <person name="Colbourne J.K."/>
            <person name="Zhou J."/>
            <person name="Mallon E."/>
            <person name="Orsini L."/>
        </authorList>
    </citation>
    <scope>NUCLEOTIDE SEQUENCE [LARGE SCALE GENOMIC DNA]</scope>
    <source>
        <strain evidence="2">LRV0_1</strain>
    </source>
</reference>
<proteinExistence type="predicted"/>
<gene>
    <name evidence="2" type="ORF">OUZ56_022839</name>
</gene>
<sequence length="113" mass="13090">MDCVGHLFRKAADDDVIRWRRPVDDAHTHDTNLMNMSQSCYHIRIMATRKRTADANEFGETREHENDFKKKCDISEATRTQLCDGRRLDVGLQPGEREAQQDERTNDEADVLA</sequence>
<evidence type="ECO:0000313" key="2">
    <source>
        <dbReference type="EMBL" id="KAK4029881.1"/>
    </source>
</evidence>
<comment type="caution">
    <text evidence="2">The sequence shown here is derived from an EMBL/GenBank/DDBJ whole genome shotgun (WGS) entry which is preliminary data.</text>
</comment>
<dbReference type="Proteomes" id="UP001234178">
    <property type="component" value="Unassembled WGS sequence"/>
</dbReference>
<feature type="compositionally biased region" description="Basic and acidic residues" evidence="1">
    <location>
        <begin position="87"/>
        <end position="107"/>
    </location>
</feature>
<organism evidence="2 3">
    <name type="scientific">Daphnia magna</name>
    <dbReference type="NCBI Taxonomy" id="35525"/>
    <lineage>
        <taxon>Eukaryota</taxon>
        <taxon>Metazoa</taxon>
        <taxon>Ecdysozoa</taxon>
        <taxon>Arthropoda</taxon>
        <taxon>Crustacea</taxon>
        <taxon>Branchiopoda</taxon>
        <taxon>Diplostraca</taxon>
        <taxon>Cladocera</taxon>
        <taxon>Anomopoda</taxon>
        <taxon>Daphniidae</taxon>
        <taxon>Daphnia</taxon>
    </lineage>
</organism>
<name>A0ABR0AXM8_9CRUS</name>
<evidence type="ECO:0000313" key="3">
    <source>
        <dbReference type="Proteomes" id="UP001234178"/>
    </source>
</evidence>
<accession>A0ABR0AXM8</accession>
<protein>
    <submittedName>
        <fullName evidence="2">Uncharacterized protein</fullName>
    </submittedName>
</protein>
<keyword evidence="3" id="KW-1185">Reference proteome</keyword>